<dbReference type="Pfam" id="PF03845">
    <property type="entry name" value="Spore_permease"/>
    <property type="match status" value="1"/>
</dbReference>
<dbReference type="GO" id="GO:0016020">
    <property type="term" value="C:membrane"/>
    <property type="evidence" value="ECO:0007669"/>
    <property type="project" value="UniProtKB-SubCell"/>
</dbReference>
<feature type="transmembrane region" description="Helical" evidence="8">
    <location>
        <begin position="84"/>
        <end position="103"/>
    </location>
</feature>
<evidence type="ECO:0000256" key="6">
    <source>
        <dbReference type="ARBA" id="ARBA00022989"/>
    </source>
</evidence>
<dbReference type="InterPro" id="IPR004761">
    <property type="entry name" value="Spore_GerAB"/>
</dbReference>
<accession>A0A559K600</accession>
<comment type="caution">
    <text evidence="9">The sequence shown here is derived from an EMBL/GenBank/DDBJ whole genome shotgun (WGS) entry which is preliminary data.</text>
</comment>
<dbReference type="OrthoDB" id="2563418at2"/>
<proteinExistence type="inferred from homology"/>
<dbReference type="GO" id="GO:0009847">
    <property type="term" value="P:spore germination"/>
    <property type="evidence" value="ECO:0007669"/>
    <property type="project" value="InterPro"/>
</dbReference>
<feature type="transmembrane region" description="Helical" evidence="8">
    <location>
        <begin position="305"/>
        <end position="322"/>
    </location>
</feature>
<keyword evidence="10" id="KW-1185">Reference proteome</keyword>
<keyword evidence="7 8" id="KW-0472">Membrane</keyword>
<protein>
    <submittedName>
        <fullName evidence="9">GerAB/ArcD/ProY family transporter</fullName>
    </submittedName>
</protein>
<evidence type="ECO:0000313" key="10">
    <source>
        <dbReference type="Proteomes" id="UP000317036"/>
    </source>
</evidence>
<organism evidence="9 10">
    <name type="scientific">Paenibacillus cremeus</name>
    <dbReference type="NCBI Taxonomy" id="2163881"/>
    <lineage>
        <taxon>Bacteria</taxon>
        <taxon>Bacillati</taxon>
        <taxon>Bacillota</taxon>
        <taxon>Bacilli</taxon>
        <taxon>Bacillales</taxon>
        <taxon>Paenibacillaceae</taxon>
        <taxon>Paenibacillus</taxon>
    </lineage>
</organism>
<evidence type="ECO:0000256" key="7">
    <source>
        <dbReference type="ARBA" id="ARBA00023136"/>
    </source>
</evidence>
<evidence type="ECO:0000256" key="2">
    <source>
        <dbReference type="ARBA" id="ARBA00007998"/>
    </source>
</evidence>
<sequence length="360" mass="40393">MSSFSNPKINPFQGYFLCMCASLALSQIAGIVSLLEAAKRDSAISAIFGSIAYFLYAFWIYRIVSKQTPNHSFLEVLERKTGGVIAWAVKGWISLFLFCELFVNHKNIVTWVKSMILPFTPIWAISLPLLLVCSYLAVKGIKPIAISYSILLPAILVLVIFMAVFTLKYRHTDLLLPLFSEGARPILNGTVITLRGGMELFLLLLLTPHIEGRFQWKHLVMVVSVVSFFYINTTIGLLATFGPYEAGRQRFPLFTQWRLVKISSFVEHLDFLSMYQWLSNVAIVISLGLFLLGELLTSKQKHKKVLILAFTATLFICSELHLNDSVFLALVNSYFFPLSAISVLCWTVIATLVTRKGGAS</sequence>
<dbReference type="PANTHER" id="PTHR34975">
    <property type="entry name" value="SPORE GERMINATION PROTEIN A2"/>
    <property type="match status" value="1"/>
</dbReference>
<name>A0A559K600_9BACL</name>
<reference evidence="9 10" key="1">
    <citation type="submission" date="2019-07" db="EMBL/GenBank/DDBJ databases">
        <authorList>
            <person name="Kim J."/>
        </authorList>
    </citation>
    <scope>NUCLEOTIDE SEQUENCE [LARGE SCALE GENOMIC DNA]</scope>
    <source>
        <strain evidence="9 10">JC52</strain>
    </source>
</reference>
<keyword evidence="5 8" id="KW-0812">Transmembrane</keyword>
<feature type="transmembrane region" description="Helical" evidence="8">
    <location>
        <begin position="219"/>
        <end position="241"/>
    </location>
</feature>
<feature type="transmembrane region" description="Helical" evidence="8">
    <location>
        <begin position="115"/>
        <end position="138"/>
    </location>
</feature>
<evidence type="ECO:0000256" key="1">
    <source>
        <dbReference type="ARBA" id="ARBA00004141"/>
    </source>
</evidence>
<dbReference type="EMBL" id="VNJI01000035">
    <property type="protein sequence ID" value="TVY07564.1"/>
    <property type="molecule type" value="Genomic_DNA"/>
</dbReference>
<evidence type="ECO:0000313" key="9">
    <source>
        <dbReference type="EMBL" id="TVY07564.1"/>
    </source>
</evidence>
<dbReference type="NCBIfam" id="TIGR00912">
    <property type="entry name" value="2A0309"/>
    <property type="match status" value="1"/>
</dbReference>
<feature type="transmembrane region" description="Helical" evidence="8">
    <location>
        <begin position="12"/>
        <end position="32"/>
    </location>
</feature>
<keyword evidence="4" id="KW-0309">Germination</keyword>
<gene>
    <name evidence="9" type="ORF">FPZ49_23430</name>
</gene>
<evidence type="ECO:0000256" key="8">
    <source>
        <dbReference type="SAM" id="Phobius"/>
    </source>
</evidence>
<feature type="transmembrane region" description="Helical" evidence="8">
    <location>
        <begin position="44"/>
        <end position="64"/>
    </location>
</feature>
<dbReference type="PANTHER" id="PTHR34975:SF2">
    <property type="entry name" value="SPORE GERMINATION PROTEIN A2"/>
    <property type="match status" value="1"/>
</dbReference>
<comment type="similarity">
    <text evidence="2">Belongs to the amino acid-polyamine-organocation (APC) superfamily. Spore germination protein (SGP) (TC 2.A.3.9) family.</text>
</comment>
<dbReference type="AlphaFoldDB" id="A0A559K600"/>
<keyword evidence="3" id="KW-0813">Transport</keyword>
<evidence type="ECO:0000256" key="5">
    <source>
        <dbReference type="ARBA" id="ARBA00022692"/>
    </source>
</evidence>
<dbReference type="RefSeq" id="WP_144851578.1">
    <property type="nucleotide sequence ID" value="NZ_VNJI01000035.1"/>
</dbReference>
<keyword evidence="6 8" id="KW-1133">Transmembrane helix</keyword>
<feature type="transmembrane region" description="Helical" evidence="8">
    <location>
        <begin position="145"/>
        <end position="166"/>
    </location>
</feature>
<dbReference type="Proteomes" id="UP000317036">
    <property type="component" value="Unassembled WGS sequence"/>
</dbReference>
<comment type="subcellular location">
    <subcellularLocation>
        <location evidence="1">Membrane</location>
        <topology evidence="1">Multi-pass membrane protein</topology>
    </subcellularLocation>
</comment>
<feature type="transmembrane region" description="Helical" evidence="8">
    <location>
        <begin position="334"/>
        <end position="354"/>
    </location>
</feature>
<evidence type="ECO:0000256" key="4">
    <source>
        <dbReference type="ARBA" id="ARBA00022544"/>
    </source>
</evidence>
<evidence type="ECO:0000256" key="3">
    <source>
        <dbReference type="ARBA" id="ARBA00022448"/>
    </source>
</evidence>
<feature type="transmembrane region" description="Helical" evidence="8">
    <location>
        <begin position="274"/>
        <end position="293"/>
    </location>
</feature>